<evidence type="ECO:0000256" key="1">
    <source>
        <dbReference type="ARBA" id="ARBA00004571"/>
    </source>
</evidence>
<dbReference type="Proteomes" id="UP000056090">
    <property type="component" value="Chromosome"/>
</dbReference>
<evidence type="ECO:0000256" key="6">
    <source>
        <dbReference type="ARBA" id="ARBA00023077"/>
    </source>
</evidence>
<dbReference type="GO" id="GO:0015344">
    <property type="term" value="F:siderophore uptake transmembrane transporter activity"/>
    <property type="evidence" value="ECO:0007669"/>
    <property type="project" value="TreeGrafter"/>
</dbReference>
<dbReference type="RefSeq" id="WP_044055471.1">
    <property type="nucleotide sequence ID" value="NZ_CBCSKJ010000005.1"/>
</dbReference>
<keyword evidence="5 10" id="KW-0812">Transmembrane</keyword>
<proteinExistence type="inferred from homology"/>
<dbReference type="PROSITE" id="PS52016">
    <property type="entry name" value="TONB_DEPENDENT_REC_3"/>
    <property type="match status" value="1"/>
</dbReference>
<dbReference type="InterPro" id="IPR036942">
    <property type="entry name" value="Beta-barrel_TonB_sf"/>
</dbReference>
<evidence type="ECO:0000259" key="13">
    <source>
        <dbReference type="Pfam" id="PF00593"/>
    </source>
</evidence>
<reference evidence="15 16" key="1">
    <citation type="submission" date="2014-06" db="EMBL/GenBank/DDBJ databases">
        <title>Genomes of Alteromonas australica, a world apart.</title>
        <authorList>
            <person name="Gonzaga A."/>
            <person name="Lopez-Perez M."/>
            <person name="Rodriguez-Valera F."/>
        </authorList>
    </citation>
    <scope>NUCLEOTIDE SEQUENCE [LARGE SCALE GENOMIC DNA]</scope>
    <source>
        <strain evidence="15 16">H 17</strain>
    </source>
</reference>
<dbReference type="Gene3D" id="2.170.130.10">
    <property type="entry name" value="TonB-dependent receptor, plug domain"/>
    <property type="match status" value="1"/>
</dbReference>
<dbReference type="GO" id="GO:0015891">
    <property type="term" value="P:siderophore transport"/>
    <property type="evidence" value="ECO:0007669"/>
    <property type="project" value="InterPro"/>
</dbReference>
<evidence type="ECO:0000313" key="16">
    <source>
        <dbReference type="Proteomes" id="UP000056090"/>
    </source>
</evidence>
<dbReference type="KEGG" id="aal:EP13_00475"/>
<comment type="subcellular location">
    <subcellularLocation>
        <location evidence="1 10">Cell outer membrane</location>
        <topology evidence="1 10">Multi-pass membrane protein</topology>
    </subcellularLocation>
</comment>
<keyword evidence="8" id="KW-0675">Receptor</keyword>
<evidence type="ECO:0000256" key="8">
    <source>
        <dbReference type="ARBA" id="ARBA00023170"/>
    </source>
</evidence>
<evidence type="ECO:0000259" key="14">
    <source>
        <dbReference type="Pfam" id="PF07715"/>
    </source>
</evidence>
<dbReference type="Pfam" id="PF00593">
    <property type="entry name" value="TonB_dep_Rec_b-barrel"/>
    <property type="match status" value="1"/>
</dbReference>
<evidence type="ECO:0000313" key="15">
    <source>
        <dbReference type="EMBL" id="AIF97285.1"/>
    </source>
</evidence>
<gene>
    <name evidence="15" type="ORF">EP13_00475</name>
</gene>
<keyword evidence="16" id="KW-1185">Reference proteome</keyword>
<feature type="domain" description="TonB-dependent receptor-like beta-barrel" evidence="13">
    <location>
        <begin position="264"/>
        <end position="668"/>
    </location>
</feature>
<keyword evidence="7 10" id="KW-0472">Membrane</keyword>
<evidence type="ECO:0000256" key="7">
    <source>
        <dbReference type="ARBA" id="ARBA00023136"/>
    </source>
</evidence>
<sequence>MKLTRLFALSPLALALSVQAQTPQNDTPEVDEADIETVRIVGVRQNRVSRGATGLTMEISETPQSISVVSEDLMQSFGAFNINDALKLAPGINVEEWETNRTNYTARGFEIKNTQIDGVGLPNNWGIVTGAVEAYGYEQIEVIRGANGLLTGVGNSSGTINYVRKRPKNEEGGDIGVSIGSYNFMRAQGDYSVLLTEDGRWAARVVGSIEDKESHIDGLENDRSFLYGVVDGQLTDNATVTFGLSYQDANTDGNTWGGLVFNYSDGTQAEWDINNTTSQEWAMWDTETTNAFVELDYVFNNDWQLLVSYNYRDFEDQSKLFYASGTIDKETNLGLSGWPGRYDSERDAHLVESRLFGNFNLFGREHEFNLGVSHATSDDDSIVHPFDYATTVAYGPTPAFPYALDAIEEPDWQDPVVYSQISQDLTRYFGSAKLSVTDDLFIIAGFNAIDFKRSGVNNTVDIDNSESEFSPYLGATYSVSDTVNAYVSYSDVYQPQEQYDITGQYLAPTKGKNFETGLKAQWFDDALLTTVAYFTAEQDNLASYAGTNPETAQFYYEGVSVESSGFEFEMVGQVTDALRVQAAYTMIDVEDEDGADANEWAARDVVTFQVGYTVPAAPEFEVGVGGKWQSEVSNTTYNVTQGAYFLGNLYASQAVTEDFTLRLNINNIFDKKYINSLHTVGYYGAGINAQLSASYTF</sequence>
<dbReference type="GeneID" id="78253421"/>
<feature type="domain" description="TonB-dependent receptor plug" evidence="14">
    <location>
        <begin position="59"/>
        <end position="159"/>
    </location>
</feature>
<keyword evidence="4 10" id="KW-1134">Transmembrane beta strand</keyword>
<evidence type="ECO:0000256" key="4">
    <source>
        <dbReference type="ARBA" id="ARBA00022452"/>
    </source>
</evidence>
<dbReference type="Pfam" id="PF07715">
    <property type="entry name" value="Plug"/>
    <property type="match status" value="1"/>
</dbReference>
<feature type="chain" id="PRO_5001707919" evidence="12">
    <location>
        <begin position="21"/>
        <end position="697"/>
    </location>
</feature>
<name>A0A075NXB8_9ALTE</name>
<comment type="similarity">
    <text evidence="2 10 11">Belongs to the TonB-dependent receptor family.</text>
</comment>
<evidence type="ECO:0000256" key="2">
    <source>
        <dbReference type="ARBA" id="ARBA00009810"/>
    </source>
</evidence>
<evidence type="ECO:0000256" key="10">
    <source>
        <dbReference type="PROSITE-ProRule" id="PRU01360"/>
    </source>
</evidence>
<dbReference type="InterPro" id="IPR012910">
    <property type="entry name" value="Plug_dom"/>
</dbReference>
<protein>
    <submittedName>
        <fullName evidence="15">Ligand-gated channel protein</fullName>
    </submittedName>
</protein>
<dbReference type="AlphaFoldDB" id="A0A075NXB8"/>
<keyword evidence="6 11" id="KW-0798">TonB box</keyword>
<dbReference type="NCBIfam" id="TIGR01783">
    <property type="entry name" value="TonB-siderophor"/>
    <property type="match status" value="1"/>
</dbReference>
<dbReference type="eggNOG" id="COG4773">
    <property type="taxonomic scope" value="Bacteria"/>
</dbReference>
<dbReference type="PANTHER" id="PTHR32552">
    <property type="entry name" value="FERRICHROME IRON RECEPTOR-RELATED"/>
    <property type="match status" value="1"/>
</dbReference>
<dbReference type="PANTHER" id="PTHR32552:SF74">
    <property type="entry name" value="HYDROXAMATE SIDEROPHORE RECEPTOR FHUE"/>
    <property type="match status" value="1"/>
</dbReference>
<dbReference type="Gene3D" id="2.40.170.20">
    <property type="entry name" value="TonB-dependent receptor, beta-barrel domain"/>
    <property type="match status" value="1"/>
</dbReference>
<keyword evidence="3 10" id="KW-0813">Transport</keyword>
<accession>A0A075NXB8</accession>
<dbReference type="EMBL" id="CP008849">
    <property type="protein sequence ID" value="AIF97285.1"/>
    <property type="molecule type" value="Genomic_DNA"/>
</dbReference>
<dbReference type="CDD" id="cd01347">
    <property type="entry name" value="ligand_gated_channel"/>
    <property type="match status" value="1"/>
</dbReference>
<evidence type="ECO:0000256" key="3">
    <source>
        <dbReference type="ARBA" id="ARBA00022448"/>
    </source>
</evidence>
<dbReference type="InterPro" id="IPR039426">
    <property type="entry name" value="TonB-dep_rcpt-like"/>
</dbReference>
<evidence type="ECO:0000256" key="9">
    <source>
        <dbReference type="ARBA" id="ARBA00023237"/>
    </source>
</evidence>
<keyword evidence="9 10" id="KW-0998">Cell outer membrane</keyword>
<dbReference type="GO" id="GO:0038023">
    <property type="term" value="F:signaling receptor activity"/>
    <property type="evidence" value="ECO:0007669"/>
    <property type="project" value="InterPro"/>
</dbReference>
<dbReference type="InterPro" id="IPR037066">
    <property type="entry name" value="Plug_dom_sf"/>
</dbReference>
<dbReference type="GO" id="GO:0009279">
    <property type="term" value="C:cell outer membrane"/>
    <property type="evidence" value="ECO:0007669"/>
    <property type="project" value="UniProtKB-SubCell"/>
</dbReference>
<organism evidence="15 16">
    <name type="scientific">Alteromonas australica</name>
    <dbReference type="NCBI Taxonomy" id="589873"/>
    <lineage>
        <taxon>Bacteria</taxon>
        <taxon>Pseudomonadati</taxon>
        <taxon>Pseudomonadota</taxon>
        <taxon>Gammaproteobacteria</taxon>
        <taxon>Alteromonadales</taxon>
        <taxon>Alteromonadaceae</taxon>
        <taxon>Alteromonas/Salinimonas group</taxon>
        <taxon>Alteromonas</taxon>
    </lineage>
</organism>
<feature type="signal peptide" evidence="12">
    <location>
        <begin position="1"/>
        <end position="20"/>
    </location>
</feature>
<keyword evidence="12" id="KW-0732">Signal</keyword>
<evidence type="ECO:0000256" key="5">
    <source>
        <dbReference type="ARBA" id="ARBA00022692"/>
    </source>
</evidence>
<evidence type="ECO:0000256" key="11">
    <source>
        <dbReference type="RuleBase" id="RU003357"/>
    </source>
</evidence>
<evidence type="ECO:0000256" key="12">
    <source>
        <dbReference type="SAM" id="SignalP"/>
    </source>
</evidence>
<dbReference type="InterPro" id="IPR000531">
    <property type="entry name" value="Beta-barrel_TonB"/>
</dbReference>
<dbReference type="SUPFAM" id="SSF56935">
    <property type="entry name" value="Porins"/>
    <property type="match status" value="1"/>
</dbReference>
<dbReference type="InterPro" id="IPR010105">
    <property type="entry name" value="TonB_sidphr_rcpt"/>
</dbReference>